<accession>A0ABY2FK52</accession>
<dbReference type="Proteomes" id="UP000295060">
    <property type="component" value="Unassembled WGS sequence"/>
</dbReference>
<comment type="caution">
    <text evidence="1">The sequence shown here is derived from an EMBL/GenBank/DDBJ whole genome shotgun (WGS) entry which is preliminary data.</text>
</comment>
<proteinExistence type="predicted"/>
<sequence length="50" mass="5040">MSADRRAHGGASSASSPIAVLGNSQTTTVGALCGVAVPRATYLIHLMQDV</sequence>
<evidence type="ECO:0000313" key="2">
    <source>
        <dbReference type="Proteomes" id="UP000295060"/>
    </source>
</evidence>
<organism evidence="1 2">
    <name type="scientific">Kribbella pratensis</name>
    <dbReference type="NCBI Taxonomy" id="2512112"/>
    <lineage>
        <taxon>Bacteria</taxon>
        <taxon>Bacillati</taxon>
        <taxon>Actinomycetota</taxon>
        <taxon>Actinomycetes</taxon>
        <taxon>Propionibacteriales</taxon>
        <taxon>Kribbellaceae</taxon>
        <taxon>Kribbella</taxon>
    </lineage>
</organism>
<evidence type="ECO:0000313" key="1">
    <source>
        <dbReference type="EMBL" id="TDW93174.1"/>
    </source>
</evidence>
<dbReference type="EMBL" id="SODU01000001">
    <property type="protein sequence ID" value="TDW93174.1"/>
    <property type="molecule type" value="Genomic_DNA"/>
</dbReference>
<name>A0ABY2FK52_9ACTN</name>
<protein>
    <submittedName>
        <fullName evidence="1">Uncharacterized protein</fullName>
    </submittedName>
</protein>
<reference evidence="1 2" key="1">
    <citation type="submission" date="2019-03" db="EMBL/GenBank/DDBJ databases">
        <title>Genomic Encyclopedia of Type Strains, Phase III (KMG-III): the genomes of soil and plant-associated and newly described type strains.</title>
        <authorList>
            <person name="Whitman W."/>
        </authorList>
    </citation>
    <scope>NUCLEOTIDE SEQUENCE [LARGE SCALE GENOMIC DNA]</scope>
    <source>
        <strain evidence="1 2">VKMAc-2574</strain>
    </source>
</reference>
<gene>
    <name evidence="1" type="ORF">EV137_0448</name>
</gene>
<keyword evidence="2" id="KW-1185">Reference proteome</keyword>